<dbReference type="InParanoid" id="A0A286XKY7"/>
<dbReference type="FunCoup" id="A0A286XKY7">
    <property type="interactions" value="44"/>
</dbReference>
<dbReference type="STRING" id="10141.ENSCPOP00000026152"/>
<feature type="compositionally biased region" description="Polar residues" evidence="6">
    <location>
        <begin position="792"/>
        <end position="814"/>
    </location>
</feature>
<dbReference type="AlphaFoldDB" id="A0A286XKY7"/>
<reference evidence="7" key="3">
    <citation type="submission" date="2025-09" db="UniProtKB">
        <authorList>
            <consortium name="Ensembl"/>
        </authorList>
    </citation>
    <scope>IDENTIFICATION</scope>
    <source>
        <strain evidence="7">2N</strain>
    </source>
</reference>
<dbReference type="GeneTree" id="ENSGT00950000182941"/>
<dbReference type="OMA" id="CDMKTFR"/>
<reference evidence="7" key="2">
    <citation type="submission" date="2025-08" db="UniProtKB">
        <authorList>
            <consortium name="Ensembl"/>
        </authorList>
    </citation>
    <scope>IDENTIFICATION</scope>
    <source>
        <strain evidence="7">2N</strain>
    </source>
</reference>
<feature type="compositionally biased region" description="Basic and acidic residues" evidence="6">
    <location>
        <begin position="138"/>
        <end position="167"/>
    </location>
</feature>
<dbReference type="Proteomes" id="UP000005447">
    <property type="component" value="Unassembled WGS sequence"/>
</dbReference>
<comment type="similarity">
    <text evidence="2">Belongs to the MAP7 family.</text>
</comment>
<evidence type="ECO:0008006" key="9">
    <source>
        <dbReference type="Google" id="ProtNLM"/>
    </source>
</evidence>
<dbReference type="PANTHER" id="PTHR15073:SF5">
    <property type="entry name" value="MAP7 DOMAIN-CONTAINING PROTEIN 3"/>
    <property type="match status" value="1"/>
</dbReference>
<feature type="compositionally biased region" description="Acidic residues" evidence="6">
    <location>
        <begin position="695"/>
        <end position="705"/>
    </location>
</feature>
<evidence type="ECO:0000256" key="2">
    <source>
        <dbReference type="ARBA" id="ARBA00007525"/>
    </source>
</evidence>
<feature type="region of interest" description="Disordered" evidence="6">
    <location>
        <begin position="27"/>
        <end position="47"/>
    </location>
</feature>
<feature type="region of interest" description="Disordered" evidence="6">
    <location>
        <begin position="200"/>
        <end position="230"/>
    </location>
</feature>
<feature type="region of interest" description="Disordered" evidence="6">
    <location>
        <begin position="567"/>
        <end position="650"/>
    </location>
</feature>
<sequence>MLISHYIFLVIDGSVLKNDIKQKLAKERREEKQRQDANKELQLHEKERKAKIQYEKYLEEKHRKLREQKEKDERRRVLAEEKRKQKLEEDQERFKAVLSRTLERSNRMDQKQKRWSWEGSPAVTCESQIGLQISSGELRTENKRSSSLNRKESKMRLSNGHMEEKTATHCHNNTPENNLVGRLLTPTKIPVVRSRSAASLSITRKESPDLNKKHIKCTPNPSRSHSSEELKTSTVHYKSAVKVPSQSKVEVASLAKREKTKASPEVSSVISREELPKVNLGTTPTMSDNVDMLTSVAMEATPGVSGMQTSSSLSTDTLTEVTMDMYSELSMDTSPLTSVEASPVVSLDTSPEASTDASPVASVDFSPEGSIEVSLEGMQVLPEASGNASCRAGTEGKSDASMQESCRESREALREVLIEATPRTNVEEPPKKLEIDTHITNPIIKKHQSGNIPRFKWPLSPTKERRPTSPITTAQNQKNCPPSPSPALKQSSPSPPSYKIIPVQRTVCVPNALDTLKEKRETVSKTTNDEAVKQKHMIHDGSGNKSTPGNMSAEEATKILAERRRLVREQKDKKEEENLQKEVEQRKMAAVSDKMDEAQVEEFSKCENRQQEKEIENSTGQKPQEDQEVMQQKGDAKINACEEADKRKKEQERIMLQNLQERLERKKRIEEIMKRTRKPEPDASKAMEASGNNITEEEEADDEDTKSEKGCLNTFSSGTGHNGDSSAKLKIPCKNATRIPQKVVLIQANTREKNKEQTPYFNGDVRASKQKDAKDAFNYAKGSSPLMKRMTTRTGKSIQARDATSSTPSTQGVATDQGAVCNQGFDFAHHSTESPATNSTPNSNSHNSRDSMATHQNSKISSDCQERSKPVPSQSDM</sequence>
<name>A0A286XKY7_CAVPO</name>
<evidence type="ECO:0000256" key="6">
    <source>
        <dbReference type="SAM" id="MobiDB-lite"/>
    </source>
</evidence>
<feature type="region of interest" description="Disordered" evidence="6">
    <location>
        <begin position="672"/>
        <end position="728"/>
    </location>
</feature>
<gene>
    <name evidence="7" type="primary">Map7d3</name>
</gene>
<feature type="compositionally biased region" description="Polar residues" evidence="6">
    <location>
        <begin position="850"/>
        <end position="863"/>
    </location>
</feature>
<dbReference type="Bgee" id="ENSCPOG00000003028">
    <property type="expression patterns" value="Expressed in testis and 13 other cell types or tissues"/>
</dbReference>
<evidence type="ECO:0000313" key="8">
    <source>
        <dbReference type="Proteomes" id="UP000005447"/>
    </source>
</evidence>
<dbReference type="GO" id="GO:0000226">
    <property type="term" value="P:microtubule cytoskeleton organization"/>
    <property type="evidence" value="ECO:0007669"/>
    <property type="project" value="InterPro"/>
</dbReference>
<dbReference type="EMBL" id="AAKN02048075">
    <property type="status" value="NOT_ANNOTATED_CDS"/>
    <property type="molecule type" value="Genomic_DNA"/>
</dbReference>
<feature type="compositionally biased region" description="Basic and acidic residues" evidence="6">
    <location>
        <begin position="203"/>
        <end position="212"/>
    </location>
</feature>
<reference evidence="8" key="1">
    <citation type="journal article" date="2011" name="Nature">
        <title>A high-resolution map of human evolutionary constraint using 29 mammals.</title>
        <authorList>
            <person name="Lindblad-Toh K."/>
            <person name="Garber M."/>
            <person name="Zuk O."/>
            <person name="Lin M.F."/>
            <person name="Parker B.J."/>
            <person name="Washietl S."/>
            <person name="Kheradpour P."/>
            <person name="Ernst J."/>
            <person name="Jordan G."/>
            <person name="Mauceli E."/>
            <person name="Ward L.D."/>
            <person name="Lowe C.B."/>
            <person name="Holloway A.K."/>
            <person name="Clamp M."/>
            <person name="Gnerre S."/>
            <person name="Alfoldi J."/>
            <person name="Beal K."/>
            <person name="Chang J."/>
            <person name="Clawson H."/>
            <person name="Cuff J."/>
            <person name="Di Palma F."/>
            <person name="Fitzgerald S."/>
            <person name="Flicek P."/>
            <person name="Guttman M."/>
            <person name="Hubisz M.J."/>
            <person name="Jaffe D.B."/>
            <person name="Jungreis I."/>
            <person name="Kent W.J."/>
            <person name="Kostka D."/>
            <person name="Lara M."/>
            <person name="Martins A.L."/>
            <person name="Massingham T."/>
            <person name="Moltke I."/>
            <person name="Raney B.J."/>
            <person name="Rasmussen M.D."/>
            <person name="Robinson J."/>
            <person name="Stark A."/>
            <person name="Vilella A.J."/>
            <person name="Wen J."/>
            <person name="Xie X."/>
            <person name="Zody M.C."/>
            <person name="Baldwin J."/>
            <person name="Bloom T."/>
            <person name="Chin C.W."/>
            <person name="Heiman D."/>
            <person name="Nicol R."/>
            <person name="Nusbaum C."/>
            <person name="Young S."/>
            <person name="Wilkinson J."/>
            <person name="Worley K.C."/>
            <person name="Kovar C.L."/>
            <person name="Muzny D.M."/>
            <person name="Gibbs R.A."/>
            <person name="Cree A."/>
            <person name="Dihn H.H."/>
            <person name="Fowler G."/>
            <person name="Jhangiani S."/>
            <person name="Joshi V."/>
            <person name="Lee S."/>
            <person name="Lewis L.R."/>
            <person name="Nazareth L.V."/>
            <person name="Okwuonu G."/>
            <person name="Santibanez J."/>
            <person name="Warren W.C."/>
            <person name="Mardis E.R."/>
            <person name="Weinstock G.M."/>
            <person name="Wilson R.K."/>
            <person name="Delehaunty K."/>
            <person name="Dooling D."/>
            <person name="Fronik C."/>
            <person name="Fulton L."/>
            <person name="Fulton B."/>
            <person name="Graves T."/>
            <person name="Minx P."/>
            <person name="Sodergren E."/>
            <person name="Birney E."/>
            <person name="Margulies E.H."/>
            <person name="Herrero J."/>
            <person name="Green E.D."/>
            <person name="Haussler D."/>
            <person name="Siepel A."/>
            <person name="Goldman N."/>
            <person name="Pollard K.S."/>
            <person name="Pedersen J.S."/>
            <person name="Lander E.S."/>
            <person name="Kellis M."/>
        </authorList>
    </citation>
    <scope>NUCLEOTIDE SEQUENCE [LARGE SCALE GENOMIC DNA]</scope>
    <source>
        <strain evidence="8">2N</strain>
    </source>
</reference>
<feature type="compositionally biased region" description="Basic and acidic residues" evidence="6">
    <location>
        <begin position="567"/>
        <end position="616"/>
    </location>
</feature>
<dbReference type="GO" id="GO:0015630">
    <property type="term" value="C:microtubule cytoskeleton"/>
    <property type="evidence" value="ECO:0007669"/>
    <property type="project" value="InterPro"/>
</dbReference>
<evidence type="ECO:0000256" key="1">
    <source>
        <dbReference type="ARBA" id="ARBA00004245"/>
    </source>
</evidence>
<dbReference type="VEuPathDB" id="HostDB:ENSCPOG00000003028"/>
<feature type="region of interest" description="Disordered" evidence="6">
    <location>
        <begin position="138"/>
        <end position="180"/>
    </location>
</feature>
<feature type="region of interest" description="Disordered" evidence="6">
    <location>
        <begin position="447"/>
        <end position="499"/>
    </location>
</feature>
<dbReference type="Pfam" id="PF05672">
    <property type="entry name" value="MAP7"/>
    <property type="match status" value="1"/>
</dbReference>
<accession>A0A286XKY7</accession>
<protein>
    <recommendedName>
        <fullName evidence="9">MAP7 domain containing 3</fullName>
    </recommendedName>
</protein>
<keyword evidence="4" id="KW-0175">Coiled coil</keyword>
<feature type="compositionally biased region" description="Basic and acidic residues" evidence="6">
    <location>
        <begin position="672"/>
        <end position="685"/>
    </location>
</feature>
<feature type="region of interest" description="Disordered" evidence="6">
    <location>
        <begin position="748"/>
        <end position="877"/>
    </location>
</feature>
<proteinExistence type="inferred from homology"/>
<organism evidence="7 8">
    <name type="scientific">Cavia porcellus</name>
    <name type="common">Guinea pig</name>
    <dbReference type="NCBI Taxonomy" id="10141"/>
    <lineage>
        <taxon>Eukaryota</taxon>
        <taxon>Metazoa</taxon>
        <taxon>Chordata</taxon>
        <taxon>Craniata</taxon>
        <taxon>Vertebrata</taxon>
        <taxon>Euteleostomi</taxon>
        <taxon>Mammalia</taxon>
        <taxon>Eutheria</taxon>
        <taxon>Euarchontoglires</taxon>
        <taxon>Glires</taxon>
        <taxon>Rodentia</taxon>
        <taxon>Hystricomorpha</taxon>
        <taxon>Caviidae</taxon>
        <taxon>Cavia</taxon>
    </lineage>
</organism>
<evidence type="ECO:0000313" key="7">
    <source>
        <dbReference type="Ensembl" id="ENSCPOP00000026152.1"/>
    </source>
</evidence>
<keyword evidence="8" id="KW-1185">Reference proteome</keyword>
<dbReference type="InterPro" id="IPR051483">
    <property type="entry name" value="MAP7_domain-containing"/>
</dbReference>
<feature type="compositionally biased region" description="Basic and acidic residues" evidence="6">
    <location>
        <begin position="766"/>
        <end position="775"/>
    </location>
</feature>
<keyword evidence="3" id="KW-0963">Cytoplasm</keyword>
<comment type="subcellular location">
    <subcellularLocation>
        <location evidence="1">Cytoplasm</location>
        <location evidence="1">Cytoskeleton</location>
    </subcellularLocation>
</comment>
<evidence type="ECO:0000256" key="4">
    <source>
        <dbReference type="ARBA" id="ARBA00023054"/>
    </source>
</evidence>
<evidence type="ECO:0000256" key="3">
    <source>
        <dbReference type="ARBA" id="ARBA00022490"/>
    </source>
</evidence>
<feature type="compositionally biased region" description="Polar residues" evidence="6">
    <location>
        <begin position="469"/>
        <end position="480"/>
    </location>
</feature>
<feature type="compositionally biased region" description="Polar residues" evidence="6">
    <location>
        <begin position="713"/>
        <end position="725"/>
    </location>
</feature>
<dbReference type="Ensembl" id="ENSCPOT00000045554.1">
    <property type="protein sequence ID" value="ENSCPOP00000026152.1"/>
    <property type="gene ID" value="ENSCPOG00000003028.4"/>
</dbReference>
<keyword evidence="5" id="KW-0206">Cytoskeleton</keyword>
<dbReference type="PANTHER" id="PTHR15073">
    <property type="entry name" value="MICROTUBULE-ASSOCIATED PROTEIN"/>
    <property type="match status" value="1"/>
</dbReference>
<feature type="region of interest" description="Disordered" evidence="6">
    <location>
        <begin position="386"/>
        <end position="408"/>
    </location>
</feature>
<feature type="compositionally biased region" description="Low complexity" evidence="6">
    <location>
        <begin position="833"/>
        <end position="846"/>
    </location>
</feature>
<evidence type="ECO:0000256" key="5">
    <source>
        <dbReference type="ARBA" id="ARBA00023212"/>
    </source>
</evidence>
<dbReference type="InterPro" id="IPR008604">
    <property type="entry name" value="MAP7_fam"/>
</dbReference>